<dbReference type="InterPro" id="IPR036396">
    <property type="entry name" value="Cyt_P450_sf"/>
</dbReference>
<sequence>MVAHILYNFNLEPVDELDNVKIMEDVLLRSSKTLQNNLIPAGSICNISIHNLHRTPEFCPNLDVFNPGRFLPKNIKERNLYSYSPFSAGPKNCIGQKFAVLRLKIIVAYILHNFYLKPVDKLDDVKMIGDFILGSPKPPRIKFISIK</sequence>
<evidence type="ECO:0000256" key="11">
    <source>
        <dbReference type="ARBA" id="ARBA00023004"/>
    </source>
</evidence>
<dbReference type="EMBL" id="JACSDZ010000010">
    <property type="protein sequence ID" value="KAF7393497.1"/>
    <property type="molecule type" value="Genomic_DNA"/>
</dbReference>
<dbReference type="GO" id="GO:0020037">
    <property type="term" value="F:heme binding"/>
    <property type="evidence" value="ECO:0007669"/>
    <property type="project" value="InterPro"/>
</dbReference>
<dbReference type="GO" id="GO:0005506">
    <property type="term" value="F:iron ion binding"/>
    <property type="evidence" value="ECO:0007669"/>
    <property type="project" value="InterPro"/>
</dbReference>
<dbReference type="PANTHER" id="PTHR24291:SF189">
    <property type="entry name" value="CYTOCHROME P450 4C3-RELATED"/>
    <property type="match status" value="1"/>
</dbReference>
<evidence type="ECO:0000256" key="14">
    <source>
        <dbReference type="PIRSR" id="PIRSR602403-1"/>
    </source>
</evidence>
<evidence type="ECO:0000313" key="17">
    <source>
        <dbReference type="Proteomes" id="UP000617340"/>
    </source>
</evidence>
<keyword evidence="9" id="KW-0492">Microsome</keyword>
<comment type="caution">
    <text evidence="16">The sequence shown here is derived from an EMBL/GenBank/DDBJ whole genome shotgun (WGS) entry which is preliminary data.</text>
</comment>
<name>A0A834N216_VESGE</name>
<dbReference type="Pfam" id="PF00067">
    <property type="entry name" value="p450"/>
    <property type="match status" value="1"/>
</dbReference>
<comment type="similarity">
    <text evidence="5 15">Belongs to the cytochrome P450 family.</text>
</comment>
<dbReference type="PROSITE" id="PS00086">
    <property type="entry name" value="CYTOCHROME_P450"/>
    <property type="match status" value="1"/>
</dbReference>
<evidence type="ECO:0000313" key="16">
    <source>
        <dbReference type="EMBL" id="KAF7393497.1"/>
    </source>
</evidence>
<evidence type="ECO:0000256" key="12">
    <source>
        <dbReference type="ARBA" id="ARBA00023033"/>
    </source>
</evidence>
<comment type="function">
    <text evidence="2">May be involved in the metabolism of insect hormones and in the breakdown of synthetic insecticides.</text>
</comment>
<keyword evidence="11 14" id="KW-0408">Iron</keyword>
<dbReference type="PRINTS" id="PR00465">
    <property type="entry name" value="EP450IV"/>
</dbReference>
<dbReference type="GO" id="GO:0005789">
    <property type="term" value="C:endoplasmic reticulum membrane"/>
    <property type="evidence" value="ECO:0007669"/>
    <property type="project" value="UniProtKB-SubCell"/>
</dbReference>
<dbReference type="InterPro" id="IPR002403">
    <property type="entry name" value="Cyt_P450_E_grp-IV"/>
</dbReference>
<dbReference type="Gene3D" id="1.10.630.10">
    <property type="entry name" value="Cytochrome P450"/>
    <property type="match status" value="1"/>
</dbReference>
<dbReference type="Proteomes" id="UP000617340">
    <property type="component" value="Unassembled WGS sequence"/>
</dbReference>
<evidence type="ECO:0000256" key="10">
    <source>
        <dbReference type="ARBA" id="ARBA00023002"/>
    </source>
</evidence>
<keyword evidence="13" id="KW-0472">Membrane</keyword>
<gene>
    <name evidence="16" type="ORF">HZH68_010316</name>
</gene>
<comment type="subcellular location">
    <subcellularLocation>
        <location evidence="4">Endoplasmic reticulum membrane</location>
        <topology evidence="4">Peripheral membrane protein</topology>
    </subcellularLocation>
    <subcellularLocation>
        <location evidence="3">Microsome membrane</location>
        <topology evidence="3">Peripheral membrane protein</topology>
    </subcellularLocation>
</comment>
<evidence type="ECO:0000256" key="3">
    <source>
        <dbReference type="ARBA" id="ARBA00004174"/>
    </source>
</evidence>
<evidence type="ECO:0000256" key="6">
    <source>
        <dbReference type="ARBA" id="ARBA00022617"/>
    </source>
</evidence>
<evidence type="ECO:0000256" key="7">
    <source>
        <dbReference type="ARBA" id="ARBA00022723"/>
    </source>
</evidence>
<keyword evidence="17" id="KW-1185">Reference proteome</keyword>
<evidence type="ECO:0000256" key="13">
    <source>
        <dbReference type="ARBA" id="ARBA00023136"/>
    </source>
</evidence>
<dbReference type="GO" id="GO:0016705">
    <property type="term" value="F:oxidoreductase activity, acting on paired donors, with incorporation or reduction of molecular oxygen"/>
    <property type="evidence" value="ECO:0007669"/>
    <property type="project" value="InterPro"/>
</dbReference>
<dbReference type="InterPro" id="IPR001128">
    <property type="entry name" value="Cyt_P450"/>
</dbReference>
<proteinExistence type="inferred from homology"/>
<dbReference type="InterPro" id="IPR050196">
    <property type="entry name" value="Cytochrome_P450_Monoox"/>
</dbReference>
<evidence type="ECO:0000256" key="8">
    <source>
        <dbReference type="ARBA" id="ARBA00022824"/>
    </source>
</evidence>
<dbReference type="GO" id="GO:0004497">
    <property type="term" value="F:monooxygenase activity"/>
    <property type="evidence" value="ECO:0007669"/>
    <property type="project" value="UniProtKB-KW"/>
</dbReference>
<feature type="binding site" description="axial binding residue" evidence="14">
    <location>
        <position position="93"/>
    </location>
    <ligand>
        <name>heme</name>
        <dbReference type="ChEBI" id="CHEBI:30413"/>
    </ligand>
    <ligandPart>
        <name>Fe</name>
        <dbReference type="ChEBI" id="CHEBI:18248"/>
    </ligandPart>
</feature>
<reference evidence="16" key="1">
    <citation type="journal article" date="2020" name="G3 (Bethesda)">
        <title>High-Quality Assemblies for Three Invasive Social Wasps from the &lt;i&gt;Vespula&lt;/i&gt; Genus.</title>
        <authorList>
            <person name="Harrop T.W.R."/>
            <person name="Guhlin J."/>
            <person name="McLaughlin G.M."/>
            <person name="Permina E."/>
            <person name="Stockwell P."/>
            <person name="Gilligan J."/>
            <person name="Le Lec M.F."/>
            <person name="Gruber M.A.M."/>
            <person name="Quinn O."/>
            <person name="Lovegrove M."/>
            <person name="Duncan E.J."/>
            <person name="Remnant E.J."/>
            <person name="Van Eeckhoven J."/>
            <person name="Graham B."/>
            <person name="Knapp R.A."/>
            <person name="Langford K.W."/>
            <person name="Kronenberg Z."/>
            <person name="Press M.O."/>
            <person name="Eacker S.M."/>
            <person name="Wilson-Rankin E.E."/>
            <person name="Purcell J."/>
            <person name="Lester P.J."/>
            <person name="Dearden P.K."/>
        </authorList>
    </citation>
    <scope>NUCLEOTIDE SEQUENCE</scope>
    <source>
        <strain evidence="16">Linc-1</strain>
    </source>
</reference>
<evidence type="ECO:0008006" key="18">
    <source>
        <dbReference type="Google" id="ProtNLM"/>
    </source>
</evidence>
<keyword evidence="10 15" id="KW-0560">Oxidoreductase</keyword>
<evidence type="ECO:0000256" key="4">
    <source>
        <dbReference type="ARBA" id="ARBA00004406"/>
    </source>
</evidence>
<keyword evidence="6 14" id="KW-0349">Heme</keyword>
<keyword evidence="12 15" id="KW-0503">Monooxygenase</keyword>
<evidence type="ECO:0000256" key="5">
    <source>
        <dbReference type="ARBA" id="ARBA00010617"/>
    </source>
</evidence>
<protein>
    <recommendedName>
        <fullName evidence="18">Cytochrome P450</fullName>
    </recommendedName>
</protein>
<dbReference type="AlphaFoldDB" id="A0A834N216"/>
<evidence type="ECO:0000256" key="9">
    <source>
        <dbReference type="ARBA" id="ARBA00022848"/>
    </source>
</evidence>
<evidence type="ECO:0000256" key="1">
    <source>
        <dbReference type="ARBA" id="ARBA00001971"/>
    </source>
</evidence>
<evidence type="ECO:0000256" key="15">
    <source>
        <dbReference type="RuleBase" id="RU000461"/>
    </source>
</evidence>
<dbReference type="SUPFAM" id="SSF48264">
    <property type="entry name" value="Cytochrome P450"/>
    <property type="match status" value="1"/>
</dbReference>
<keyword evidence="7 14" id="KW-0479">Metal-binding</keyword>
<keyword evidence="8" id="KW-0256">Endoplasmic reticulum</keyword>
<dbReference type="InterPro" id="IPR017972">
    <property type="entry name" value="Cyt_P450_CS"/>
</dbReference>
<organism evidence="16 17">
    <name type="scientific">Vespula germanica</name>
    <name type="common">German yellow jacket</name>
    <name type="synonym">Paravespula germanica</name>
    <dbReference type="NCBI Taxonomy" id="30212"/>
    <lineage>
        <taxon>Eukaryota</taxon>
        <taxon>Metazoa</taxon>
        <taxon>Ecdysozoa</taxon>
        <taxon>Arthropoda</taxon>
        <taxon>Hexapoda</taxon>
        <taxon>Insecta</taxon>
        <taxon>Pterygota</taxon>
        <taxon>Neoptera</taxon>
        <taxon>Endopterygota</taxon>
        <taxon>Hymenoptera</taxon>
        <taxon>Apocrita</taxon>
        <taxon>Aculeata</taxon>
        <taxon>Vespoidea</taxon>
        <taxon>Vespidae</taxon>
        <taxon>Vespinae</taxon>
        <taxon>Vespula</taxon>
    </lineage>
</organism>
<dbReference type="PANTHER" id="PTHR24291">
    <property type="entry name" value="CYTOCHROME P450 FAMILY 4"/>
    <property type="match status" value="1"/>
</dbReference>
<accession>A0A834N216</accession>
<evidence type="ECO:0000256" key="2">
    <source>
        <dbReference type="ARBA" id="ARBA00003690"/>
    </source>
</evidence>
<comment type="cofactor">
    <cofactor evidence="1 14">
        <name>heme</name>
        <dbReference type="ChEBI" id="CHEBI:30413"/>
    </cofactor>
</comment>